<proteinExistence type="inferred from homology"/>
<dbReference type="PANTHER" id="PTHR43776">
    <property type="entry name" value="TRANSPORT ATP-BINDING PROTEIN"/>
    <property type="match status" value="1"/>
</dbReference>
<comment type="similarity">
    <text evidence="1">Belongs to the ABC transporter superfamily.</text>
</comment>
<evidence type="ECO:0000313" key="6">
    <source>
        <dbReference type="EMBL" id="EPG73133.1"/>
    </source>
</evidence>
<evidence type="ECO:0000256" key="1">
    <source>
        <dbReference type="ARBA" id="ARBA00005417"/>
    </source>
</evidence>
<dbReference type="GO" id="GO:0055085">
    <property type="term" value="P:transmembrane transport"/>
    <property type="evidence" value="ECO:0007669"/>
    <property type="project" value="UniProtKB-ARBA"/>
</dbReference>
<name>S3UV60_9LEPT</name>
<keyword evidence="4 6" id="KW-0067">ATP-binding</keyword>
<dbReference type="Proteomes" id="UP000014540">
    <property type="component" value="Unassembled WGS sequence"/>
</dbReference>
<dbReference type="GO" id="GO:0005524">
    <property type="term" value="F:ATP binding"/>
    <property type="evidence" value="ECO:0007669"/>
    <property type="project" value="UniProtKB-KW"/>
</dbReference>
<dbReference type="InterPro" id="IPR013563">
    <property type="entry name" value="Oligopep_ABC_C"/>
</dbReference>
<accession>S3UV60</accession>
<dbReference type="FunFam" id="3.40.50.300:FF:000016">
    <property type="entry name" value="Oligopeptide ABC transporter ATP-binding component"/>
    <property type="match status" value="1"/>
</dbReference>
<dbReference type="InterPro" id="IPR003439">
    <property type="entry name" value="ABC_transporter-like_ATP-bd"/>
</dbReference>
<sequence length="321" mass="36084">MNPLLEIHDLTVGFGKETFFGRKKAKLLAVENVSLFLLDGETLGLVGESGCGKSTLGRAILRLLKPDEGTISYRDKDILTLSEKEFLPFRKKIQIVFQDPYSSLNPRMNIKEILTEGLLLHEKRSDQSVEEAARTILENVGLPTDILYRYPHEFSGGQRQRIAIARALVLRPEFIVLDEAVSALDVSTQAQVLLLLQELKKDFGLSYLFISHDLGIVRAISDRIAVMYLGRIVETGPTNKVFDVPSHPYTRALFGSIFDIENRKAKKIPLKGEVPSILNKPKGCHFHTRCPIAQPVCGEQTPEWKTIAQDHKALCHFPLEK</sequence>
<dbReference type="Gene3D" id="3.40.50.300">
    <property type="entry name" value="P-loop containing nucleotide triphosphate hydrolases"/>
    <property type="match status" value="1"/>
</dbReference>
<gene>
    <name evidence="6" type="primary">appF</name>
    <name evidence="6" type="ORF">LEP1GSC058_3496</name>
</gene>
<evidence type="ECO:0000313" key="7">
    <source>
        <dbReference type="Proteomes" id="UP000014540"/>
    </source>
</evidence>
<reference evidence="6" key="1">
    <citation type="submission" date="2013-04" db="EMBL/GenBank/DDBJ databases">
        <authorList>
            <person name="Harkins D.M."/>
            <person name="Durkin A.S."/>
            <person name="Selengut J.D."/>
            <person name="Sanka R."/>
            <person name="DePew J."/>
            <person name="Purushe J."/>
            <person name="Ahmed A."/>
            <person name="van der Linden H."/>
            <person name="Goris M.G.A."/>
            <person name="Hartskeerl R.A."/>
            <person name="Vinetz J.M."/>
            <person name="Sutton G.G."/>
            <person name="Nelson W.C."/>
            <person name="Fouts D.E."/>
        </authorList>
    </citation>
    <scope>NUCLEOTIDE SEQUENCE [LARGE SCALE GENOMIC DNA]</scope>
    <source>
        <strain evidence="6">BUT 6</strain>
    </source>
</reference>
<comment type="caution">
    <text evidence="6">The sequence shown here is derived from an EMBL/GenBank/DDBJ whole genome shotgun (WGS) entry which is preliminary data.</text>
</comment>
<dbReference type="OrthoDB" id="337094at2"/>
<dbReference type="PROSITE" id="PS50893">
    <property type="entry name" value="ABC_TRANSPORTER_2"/>
    <property type="match status" value="1"/>
</dbReference>
<dbReference type="InterPro" id="IPR050319">
    <property type="entry name" value="ABC_transp_ATP-bind"/>
</dbReference>
<dbReference type="InterPro" id="IPR027417">
    <property type="entry name" value="P-loop_NTPase"/>
</dbReference>
<dbReference type="EMBL" id="AKWZ02000010">
    <property type="protein sequence ID" value="EPG73133.1"/>
    <property type="molecule type" value="Genomic_DNA"/>
</dbReference>
<dbReference type="PROSITE" id="PS00211">
    <property type="entry name" value="ABC_TRANSPORTER_1"/>
    <property type="match status" value="1"/>
</dbReference>
<dbReference type="Pfam" id="PF00005">
    <property type="entry name" value="ABC_tran"/>
    <property type="match status" value="1"/>
</dbReference>
<protein>
    <submittedName>
        <fullName evidence="6">Oligopeptide ABC transporter, ATP-binding protein AppF</fullName>
    </submittedName>
</protein>
<dbReference type="CDD" id="cd03257">
    <property type="entry name" value="ABC_NikE_OppD_transporters"/>
    <property type="match status" value="1"/>
</dbReference>
<dbReference type="SMART" id="SM00382">
    <property type="entry name" value="AAA"/>
    <property type="match status" value="1"/>
</dbReference>
<keyword evidence="2" id="KW-0813">Transport</keyword>
<dbReference type="SUPFAM" id="SSF52540">
    <property type="entry name" value="P-loop containing nucleoside triphosphate hydrolases"/>
    <property type="match status" value="1"/>
</dbReference>
<evidence type="ECO:0000256" key="2">
    <source>
        <dbReference type="ARBA" id="ARBA00022448"/>
    </source>
</evidence>
<dbReference type="PANTHER" id="PTHR43776:SF7">
    <property type="entry name" value="D,D-DIPEPTIDE TRANSPORT ATP-BINDING PROTEIN DDPF-RELATED"/>
    <property type="match status" value="1"/>
</dbReference>
<dbReference type="NCBIfam" id="TIGR01727">
    <property type="entry name" value="oligo_HPY"/>
    <property type="match status" value="1"/>
</dbReference>
<evidence type="ECO:0000256" key="3">
    <source>
        <dbReference type="ARBA" id="ARBA00022741"/>
    </source>
</evidence>
<evidence type="ECO:0000259" key="5">
    <source>
        <dbReference type="PROSITE" id="PS50893"/>
    </source>
</evidence>
<keyword evidence="3" id="KW-0547">Nucleotide-binding</keyword>
<dbReference type="GO" id="GO:0016887">
    <property type="term" value="F:ATP hydrolysis activity"/>
    <property type="evidence" value="ECO:0007669"/>
    <property type="project" value="InterPro"/>
</dbReference>
<dbReference type="STRING" id="1193011.LEP1GSC058_3496"/>
<dbReference type="AlphaFoldDB" id="S3UV60"/>
<dbReference type="InterPro" id="IPR017871">
    <property type="entry name" value="ABC_transporter-like_CS"/>
</dbReference>
<dbReference type="Pfam" id="PF08352">
    <property type="entry name" value="oligo_HPY"/>
    <property type="match status" value="1"/>
</dbReference>
<organism evidence="6 7">
    <name type="scientific">Leptospira fainei serovar Hurstbridge str. BUT 6</name>
    <dbReference type="NCBI Taxonomy" id="1193011"/>
    <lineage>
        <taxon>Bacteria</taxon>
        <taxon>Pseudomonadati</taxon>
        <taxon>Spirochaetota</taxon>
        <taxon>Spirochaetia</taxon>
        <taxon>Leptospirales</taxon>
        <taxon>Leptospiraceae</taxon>
        <taxon>Leptospira</taxon>
    </lineage>
</organism>
<dbReference type="InterPro" id="IPR003593">
    <property type="entry name" value="AAA+_ATPase"/>
</dbReference>
<dbReference type="GO" id="GO:0015833">
    <property type="term" value="P:peptide transport"/>
    <property type="evidence" value="ECO:0007669"/>
    <property type="project" value="InterPro"/>
</dbReference>
<feature type="domain" description="ABC transporter" evidence="5">
    <location>
        <begin position="5"/>
        <end position="254"/>
    </location>
</feature>
<dbReference type="RefSeq" id="WP_016549623.1">
    <property type="nucleotide sequence ID" value="NZ_AKWZ02000010.1"/>
</dbReference>
<evidence type="ECO:0000256" key="4">
    <source>
        <dbReference type="ARBA" id="ARBA00022840"/>
    </source>
</evidence>
<keyword evidence="7" id="KW-1185">Reference proteome</keyword>